<dbReference type="PANTHER" id="PTHR13144:SF0">
    <property type="entry name" value="PROTEIN TEX261"/>
    <property type="match status" value="1"/>
</dbReference>
<evidence type="ECO:0000256" key="4">
    <source>
        <dbReference type="ARBA" id="ARBA00022989"/>
    </source>
</evidence>
<accession>B6JWK8</accession>
<dbReference type="eggNOG" id="KOG4136">
    <property type="taxonomic scope" value="Eukaryota"/>
</dbReference>
<keyword evidence="4 6" id="KW-1133">Transmembrane helix</keyword>
<dbReference type="GO" id="GO:0030134">
    <property type="term" value="C:COPII-coated ER to Golgi transport vesicle"/>
    <property type="evidence" value="ECO:0000318"/>
    <property type="project" value="GO_Central"/>
</dbReference>
<feature type="transmembrane region" description="Helical" evidence="6">
    <location>
        <begin position="50"/>
        <end position="77"/>
    </location>
</feature>
<dbReference type="Proteomes" id="UP000001744">
    <property type="component" value="Unassembled WGS sequence"/>
</dbReference>
<dbReference type="GO" id="GO:0000139">
    <property type="term" value="C:Golgi membrane"/>
    <property type="evidence" value="ECO:0000318"/>
    <property type="project" value="GO_Central"/>
</dbReference>
<keyword evidence="3 6" id="KW-0812">Transmembrane</keyword>
<dbReference type="Pfam" id="PF04148">
    <property type="entry name" value="Erv26"/>
    <property type="match status" value="1"/>
</dbReference>
<dbReference type="RefSeq" id="XP_002172052.1">
    <property type="nucleotide sequence ID" value="XM_002172016.2"/>
</dbReference>
<gene>
    <name evidence="8" type="primary">svp26</name>
    <name evidence="7" type="ORF">SJAG_00785</name>
</gene>
<dbReference type="STRING" id="402676.B6JWK8"/>
<organism evidence="7 9">
    <name type="scientific">Schizosaccharomyces japonicus (strain yFS275 / FY16936)</name>
    <name type="common">Fission yeast</name>
    <dbReference type="NCBI Taxonomy" id="402676"/>
    <lineage>
        <taxon>Eukaryota</taxon>
        <taxon>Fungi</taxon>
        <taxon>Dikarya</taxon>
        <taxon>Ascomycota</taxon>
        <taxon>Taphrinomycotina</taxon>
        <taxon>Schizosaccharomycetes</taxon>
        <taxon>Schizosaccharomycetales</taxon>
        <taxon>Schizosaccharomycetaceae</taxon>
        <taxon>Schizosaccharomyces</taxon>
    </lineage>
</organism>
<evidence type="ECO:0000256" key="2">
    <source>
        <dbReference type="ARBA" id="ARBA00008096"/>
    </source>
</evidence>
<dbReference type="GO" id="GO:0031505">
    <property type="term" value="P:fungal-type cell wall organization"/>
    <property type="evidence" value="ECO:0007669"/>
    <property type="project" value="EnsemblFungi"/>
</dbReference>
<dbReference type="GO" id="GO:0090110">
    <property type="term" value="P:COPII-coated vesicle cargo loading"/>
    <property type="evidence" value="ECO:0007669"/>
    <property type="project" value="EnsemblFungi"/>
</dbReference>
<dbReference type="GO" id="GO:0006888">
    <property type="term" value="P:endoplasmic reticulum to Golgi vesicle-mediated transport"/>
    <property type="evidence" value="ECO:0000318"/>
    <property type="project" value="GO_Central"/>
</dbReference>
<keyword evidence="9" id="KW-1185">Reference proteome</keyword>
<dbReference type="GeneID" id="7048860"/>
<evidence type="ECO:0000256" key="5">
    <source>
        <dbReference type="ARBA" id="ARBA00023136"/>
    </source>
</evidence>
<dbReference type="InterPro" id="IPR007277">
    <property type="entry name" value="Svp26/Tex261"/>
</dbReference>
<dbReference type="OrthoDB" id="28257at2759"/>
<evidence type="ECO:0000256" key="6">
    <source>
        <dbReference type="SAM" id="Phobius"/>
    </source>
</evidence>
<feature type="transmembrane region" description="Helical" evidence="6">
    <location>
        <begin position="97"/>
        <end position="115"/>
    </location>
</feature>
<comment type="similarity">
    <text evidence="2">Belongs to the SVP26 family.</text>
</comment>
<dbReference type="PANTHER" id="PTHR13144">
    <property type="entry name" value="TEX261 PROTEIN"/>
    <property type="match status" value="1"/>
</dbReference>
<dbReference type="JaponicusDB" id="SJAG_00785">
    <property type="gene designation" value="svp26"/>
</dbReference>
<dbReference type="GO" id="GO:0097020">
    <property type="term" value="F:COPII receptor activity"/>
    <property type="evidence" value="ECO:0000318"/>
    <property type="project" value="GO_Central"/>
</dbReference>
<reference evidence="7 9" key="1">
    <citation type="journal article" date="2011" name="Science">
        <title>Comparative functional genomics of the fission yeasts.</title>
        <authorList>
            <person name="Rhind N."/>
            <person name="Chen Z."/>
            <person name="Yassour M."/>
            <person name="Thompson D.A."/>
            <person name="Haas B.J."/>
            <person name="Habib N."/>
            <person name="Wapinski I."/>
            <person name="Roy S."/>
            <person name="Lin M.F."/>
            <person name="Heiman D.I."/>
            <person name="Young S.K."/>
            <person name="Furuya K."/>
            <person name="Guo Y."/>
            <person name="Pidoux A."/>
            <person name="Chen H.M."/>
            <person name="Robbertse B."/>
            <person name="Goldberg J.M."/>
            <person name="Aoki K."/>
            <person name="Bayne E.H."/>
            <person name="Berlin A.M."/>
            <person name="Desjardins C.A."/>
            <person name="Dobbs E."/>
            <person name="Dukaj L."/>
            <person name="Fan L."/>
            <person name="FitzGerald M.G."/>
            <person name="French C."/>
            <person name="Gujja S."/>
            <person name="Hansen K."/>
            <person name="Keifenheim D."/>
            <person name="Levin J.Z."/>
            <person name="Mosher R.A."/>
            <person name="Mueller C.A."/>
            <person name="Pfiffner J."/>
            <person name="Priest M."/>
            <person name="Russ C."/>
            <person name="Smialowska A."/>
            <person name="Swoboda P."/>
            <person name="Sykes S.M."/>
            <person name="Vaughn M."/>
            <person name="Vengrova S."/>
            <person name="Yoder R."/>
            <person name="Zeng Q."/>
            <person name="Allshire R."/>
            <person name="Baulcombe D."/>
            <person name="Birren B.W."/>
            <person name="Brown W."/>
            <person name="Ekwall K."/>
            <person name="Kellis M."/>
            <person name="Leatherwood J."/>
            <person name="Levin H."/>
            <person name="Margalit H."/>
            <person name="Martienssen R."/>
            <person name="Nieduszynski C.A."/>
            <person name="Spatafora J.W."/>
            <person name="Friedman N."/>
            <person name="Dalgaard J.Z."/>
            <person name="Baumann P."/>
            <person name="Niki H."/>
            <person name="Regev A."/>
            <person name="Nusbaum C."/>
        </authorList>
    </citation>
    <scope>NUCLEOTIDE SEQUENCE [LARGE SCALE GENOMIC DNA]</scope>
    <source>
        <strain evidence="9">yFS275 / FY16936</strain>
    </source>
</reference>
<evidence type="ECO:0000313" key="8">
    <source>
        <dbReference type="JaponicusDB" id="SJAG_00785"/>
    </source>
</evidence>
<protein>
    <submittedName>
        <fullName evidence="7">Sed5 Vesicle protein Svp26</fullName>
    </submittedName>
</protein>
<keyword evidence="5 6" id="KW-0472">Membrane</keyword>
<dbReference type="HOGENOM" id="CLU_058268_0_0_1"/>
<dbReference type="GO" id="GO:0045053">
    <property type="term" value="P:protein retention in Golgi apparatus"/>
    <property type="evidence" value="ECO:0007669"/>
    <property type="project" value="EnsemblFungi"/>
</dbReference>
<dbReference type="GO" id="GO:0005789">
    <property type="term" value="C:endoplasmic reticulum membrane"/>
    <property type="evidence" value="ECO:0000318"/>
    <property type="project" value="GO_Central"/>
</dbReference>
<sequence>MGFFTLLSYAGTALGFVSLTISIACALYYLSELVEEHTQFAKRILERMIYIVMAIIVLLVIFDGFPKLLSCFSLFSLFVYKSNLDTYPVFRFTRPKFLLASVLVLLNHWFWYRFFQEHQFNRGNTGNTYDLFSLNNTSRASFSEIASFMGICVWAIPMGFFVSFTAADMDLPTASSPSINGATSFSSPSQSKRHNLVRKIYSSTGDFIHRLLIVLGFDDRNRSSRPSYV</sequence>
<proteinExistence type="inferred from homology"/>
<evidence type="ECO:0000313" key="7">
    <source>
        <dbReference type="EMBL" id="EEB05759.1"/>
    </source>
</evidence>
<evidence type="ECO:0000256" key="1">
    <source>
        <dbReference type="ARBA" id="ARBA00004141"/>
    </source>
</evidence>
<dbReference type="VEuPathDB" id="FungiDB:SJAG_00785"/>
<evidence type="ECO:0000313" key="9">
    <source>
        <dbReference type="Proteomes" id="UP000001744"/>
    </source>
</evidence>
<evidence type="ECO:0000256" key="3">
    <source>
        <dbReference type="ARBA" id="ARBA00022692"/>
    </source>
</evidence>
<dbReference type="OMA" id="TMGTEPV"/>
<name>B6JWK8_SCHJY</name>
<dbReference type="AlphaFoldDB" id="B6JWK8"/>
<feature type="transmembrane region" description="Helical" evidence="6">
    <location>
        <begin position="6"/>
        <end position="30"/>
    </location>
</feature>
<feature type="transmembrane region" description="Helical" evidence="6">
    <location>
        <begin position="145"/>
        <end position="167"/>
    </location>
</feature>
<comment type="subcellular location">
    <subcellularLocation>
        <location evidence="1">Membrane</location>
        <topology evidence="1">Multi-pass membrane protein</topology>
    </subcellularLocation>
</comment>
<dbReference type="EMBL" id="KE651166">
    <property type="protein sequence ID" value="EEB05759.1"/>
    <property type="molecule type" value="Genomic_DNA"/>
</dbReference>